<evidence type="ECO:0008006" key="3">
    <source>
        <dbReference type="Google" id="ProtNLM"/>
    </source>
</evidence>
<keyword evidence="2" id="KW-1185">Reference proteome</keyword>
<evidence type="ECO:0000313" key="2">
    <source>
        <dbReference type="Proteomes" id="UP001642260"/>
    </source>
</evidence>
<dbReference type="Proteomes" id="UP001642260">
    <property type="component" value="Unassembled WGS sequence"/>
</dbReference>
<comment type="caution">
    <text evidence="1">The sequence shown here is derived from an EMBL/GenBank/DDBJ whole genome shotgun (WGS) entry which is preliminary data.</text>
</comment>
<dbReference type="AlphaFoldDB" id="A0ABC8JRW9"/>
<dbReference type="EMBL" id="CAKOAT010139265">
    <property type="protein sequence ID" value="CAH8337998.1"/>
    <property type="molecule type" value="Genomic_DNA"/>
</dbReference>
<name>A0ABC8JRW9_ERUVS</name>
<reference evidence="1 2" key="1">
    <citation type="submission" date="2022-03" db="EMBL/GenBank/DDBJ databases">
        <authorList>
            <person name="Macdonald S."/>
            <person name="Ahmed S."/>
            <person name="Newling K."/>
        </authorList>
    </citation>
    <scope>NUCLEOTIDE SEQUENCE [LARGE SCALE GENOMIC DNA]</scope>
</reference>
<sequence>MASSSLLSSSLPPEAEVHRNWADLPPELTSLILQRLSTIEMVEKAEKVCSAARGAASVKTPRCGVKLRCVP</sequence>
<organism evidence="1 2">
    <name type="scientific">Eruca vesicaria subsp. sativa</name>
    <name type="common">Garden rocket</name>
    <name type="synonym">Eruca sativa</name>
    <dbReference type="NCBI Taxonomy" id="29727"/>
    <lineage>
        <taxon>Eukaryota</taxon>
        <taxon>Viridiplantae</taxon>
        <taxon>Streptophyta</taxon>
        <taxon>Embryophyta</taxon>
        <taxon>Tracheophyta</taxon>
        <taxon>Spermatophyta</taxon>
        <taxon>Magnoliopsida</taxon>
        <taxon>eudicotyledons</taxon>
        <taxon>Gunneridae</taxon>
        <taxon>Pentapetalae</taxon>
        <taxon>rosids</taxon>
        <taxon>malvids</taxon>
        <taxon>Brassicales</taxon>
        <taxon>Brassicaceae</taxon>
        <taxon>Brassiceae</taxon>
        <taxon>Eruca</taxon>
    </lineage>
</organism>
<gene>
    <name evidence="1" type="ORF">ERUC_LOCUS14763</name>
</gene>
<protein>
    <recommendedName>
        <fullName evidence="3">F-box domain-containing protein</fullName>
    </recommendedName>
</protein>
<proteinExistence type="predicted"/>
<evidence type="ECO:0000313" key="1">
    <source>
        <dbReference type="EMBL" id="CAH8337998.1"/>
    </source>
</evidence>
<accession>A0ABC8JRW9</accession>